<dbReference type="GO" id="GO:0005794">
    <property type="term" value="C:Golgi apparatus"/>
    <property type="evidence" value="ECO:0007669"/>
    <property type="project" value="TreeGrafter"/>
</dbReference>
<dbReference type="InterPro" id="IPR008551">
    <property type="entry name" value="TANGO2"/>
</dbReference>
<dbReference type="HOGENOM" id="CLU_047037_0_1_1"/>
<proteinExistence type="predicted"/>
<dbReference type="InParanoid" id="F8QCW8"/>
<reference evidence="2" key="1">
    <citation type="journal article" date="2011" name="Science">
        <title>The plant cell wall-decomposing machinery underlies the functional diversity of forest fungi.</title>
        <authorList>
            <person name="Eastwood D.C."/>
            <person name="Floudas D."/>
            <person name="Binder M."/>
            <person name="Majcherczyk A."/>
            <person name="Schneider P."/>
            <person name="Aerts A."/>
            <person name="Asiegbu F.O."/>
            <person name="Baker S.E."/>
            <person name="Barry K."/>
            <person name="Bendiksby M."/>
            <person name="Blumentritt M."/>
            <person name="Coutinho P.M."/>
            <person name="Cullen D."/>
            <person name="de Vries R.P."/>
            <person name="Gathman A."/>
            <person name="Goodell B."/>
            <person name="Henrissat B."/>
            <person name="Ihrmark K."/>
            <person name="Kauserud H."/>
            <person name="Kohler A."/>
            <person name="LaButti K."/>
            <person name="Lapidus A."/>
            <person name="Lavin J.L."/>
            <person name="Lee Y.-H."/>
            <person name="Lindquist E."/>
            <person name="Lilly W."/>
            <person name="Lucas S."/>
            <person name="Morin E."/>
            <person name="Murat C."/>
            <person name="Oguiza J.A."/>
            <person name="Park J."/>
            <person name="Pisabarro A.G."/>
            <person name="Riley R."/>
            <person name="Rosling A."/>
            <person name="Salamov A."/>
            <person name="Schmidt O."/>
            <person name="Schmutz J."/>
            <person name="Skrede I."/>
            <person name="Stenlid J."/>
            <person name="Wiebenga A."/>
            <person name="Xie X."/>
            <person name="Kuees U."/>
            <person name="Hibbett D.S."/>
            <person name="Hoffmeister D."/>
            <person name="Hoegberg N."/>
            <person name="Martin F."/>
            <person name="Grigoriev I.V."/>
            <person name="Watkinson S.C."/>
        </authorList>
    </citation>
    <scope>NUCLEOTIDE SEQUENCE [LARGE SCALE GENOMIC DNA]</scope>
    <source>
        <strain evidence="2">strain S7.3</strain>
    </source>
</reference>
<keyword evidence="2" id="KW-1185">Reference proteome</keyword>
<gene>
    <name evidence="1" type="ORF">SERLA73DRAFT_126376</name>
</gene>
<accession>F8QCW8</accession>
<evidence type="ECO:0008006" key="3">
    <source>
        <dbReference type="Google" id="ProtNLM"/>
    </source>
</evidence>
<dbReference type="GO" id="GO:0009306">
    <property type="term" value="P:protein secretion"/>
    <property type="evidence" value="ECO:0007669"/>
    <property type="project" value="TreeGrafter"/>
</dbReference>
<evidence type="ECO:0000313" key="1">
    <source>
        <dbReference type="EMBL" id="EGN93983.1"/>
    </source>
</evidence>
<dbReference type="OMA" id="FAWRPGH"/>
<name>F8QCW8_SERL3</name>
<dbReference type="GO" id="GO:0007030">
    <property type="term" value="P:Golgi organization"/>
    <property type="evidence" value="ECO:0007669"/>
    <property type="project" value="TreeGrafter"/>
</dbReference>
<evidence type="ECO:0000313" key="2">
    <source>
        <dbReference type="Proteomes" id="UP000008063"/>
    </source>
</evidence>
<organism evidence="2">
    <name type="scientific">Serpula lacrymans var. lacrymans (strain S7.3)</name>
    <name type="common">Dry rot fungus</name>
    <dbReference type="NCBI Taxonomy" id="936435"/>
    <lineage>
        <taxon>Eukaryota</taxon>
        <taxon>Fungi</taxon>
        <taxon>Dikarya</taxon>
        <taxon>Basidiomycota</taxon>
        <taxon>Agaricomycotina</taxon>
        <taxon>Agaricomycetes</taxon>
        <taxon>Agaricomycetidae</taxon>
        <taxon>Boletales</taxon>
        <taxon>Coniophorineae</taxon>
        <taxon>Serpulaceae</taxon>
        <taxon>Serpula</taxon>
    </lineage>
</organism>
<sequence>MCVALWTLEHPDYSLILCTNRDEYLSRPTKEAHFHSFGHTSSSISRGEGAILSGIDVLAGGTWLGLSRTGKIAVLTNITEPLAKFTSSRGHLVSSFLTSDSPKHLQDVVGEIIPTDAKFAGFNLLLLSPAPSTSSNQRPLSFDGTYVTNRGAGGFITSHALSSSQRHCGGMSNGIEDKGANEWPKVQHGIRSLKAILETSMPDRTEDQFTEELFDLLTWTSPEAPRQRSELRNTIQVNPLPIVSNPTASIGHRDLYGTRLSTVILVKRDGQVLFVERDRWKQDAEKKVTLSDPQSQRVFRFDLPVN</sequence>
<protein>
    <recommendedName>
        <fullName evidence="3">DUF833-domain-containing protein</fullName>
    </recommendedName>
</protein>
<dbReference type="OrthoDB" id="191601at2759"/>
<dbReference type="EMBL" id="GL945490">
    <property type="protein sequence ID" value="EGN93983.1"/>
    <property type="molecule type" value="Genomic_DNA"/>
</dbReference>
<dbReference type="Proteomes" id="UP000008063">
    <property type="component" value="Unassembled WGS sequence"/>
</dbReference>
<dbReference type="Pfam" id="PF05742">
    <property type="entry name" value="TANGO2"/>
    <property type="match status" value="1"/>
</dbReference>
<dbReference type="AlphaFoldDB" id="F8QCW8"/>
<dbReference type="PANTHER" id="PTHR17985:SF8">
    <property type="entry name" value="TRANSPORT AND GOLGI ORGANIZATION PROTEIN 2 HOMOLOG"/>
    <property type="match status" value="1"/>
</dbReference>
<dbReference type="PANTHER" id="PTHR17985">
    <property type="entry name" value="SER/THR-RICH PROTEIN T10 IN DGCR REGION"/>
    <property type="match status" value="1"/>
</dbReference>